<keyword evidence="2" id="KW-1185">Reference proteome</keyword>
<name>A0ABV7X9B5_9SPHN</name>
<gene>
    <name evidence="1" type="ORF">ACFOMD_06990</name>
</gene>
<evidence type="ECO:0000313" key="2">
    <source>
        <dbReference type="Proteomes" id="UP001595615"/>
    </source>
</evidence>
<sequence length="122" mass="13394">MAYLDLTGLNTTPQARTRRPATPVFDRLDEAAIEVAQHDGLASLRQPGRIGRFFERLLGLHVASALADPRLETLRRLAVAARLGSDRIVAREAKAARDAGFTSFQVDALFARFGFAPAFERS</sequence>
<proteinExistence type="predicted"/>
<evidence type="ECO:0000313" key="1">
    <source>
        <dbReference type="EMBL" id="MFC3712308.1"/>
    </source>
</evidence>
<reference evidence="2" key="1">
    <citation type="journal article" date="2019" name="Int. J. Syst. Evol. Microbiol.">
        <title>The Global Catalogue of Microorganisms (GCM) 10K type strain sequencing project: providing services to taxonomists for standard genome sequencing and annotation.</title>
        <authorList>
            <consortium name="The Broad Institute Genomics Platform"/>
            <consortium name="The Broad Institute Genome Sequencing Center for Infectious Disease"/>
            <person name="Wu L."/>
            <person name="Ma J."/>
        </authorList>
    </citation>
    <scope>NUCLEOTIDE SEQUENCE [LARGE SCALE GENOMIC DNA]</scope>
    <source>
        <strain evidence="2">KCTC 42644</strain>
    </source>
</reference>
<dbReference type="Proteomes" id="UP001595615">
    <property type="component" value="Unassembled WGS sequence"/>
</dbReference>
<dbReference type="RefSeq" id="WP_380858922.1">
    <property type="nucleotide sequence ID" value="NZ_JBHRXV010000004.1"/>
</dbReference>
<protein>
    <recommendedName>
        <fullName evidence="3">HTH araC/xylS-type domain-containing protein</fullName>
    </recommendedName>
</protein>
<evidence type="ECO:0008006" key="3">
    <source>
        <dbReference type="Google" id="ProtNLM"/>
    </source>
</evidence>
<accession>A0ABV7X9B5</accession>
<dbReference type="EMBL" id="JBHRXV010000004">
    <property type="protein sequence ID" value="MFC3712308.1"/>
    <property type="molecule type" value="Genomic_DNA"/>
</dbReference>
<organism evidence="1 2">
    <name type="scientific">Sphingoaurantiacus capsulatus</name>
    <dbReference type="NCBI Taxonomy" id="1771310"/>
    <lineage>
        <taxon>Bacteria</taxon>
        <taxon>Pseudomonadati</taxon>
        <taxon>Pseudomonadota</taxon>
        <taxon>Alphaproteobacteria</taxon>
        <taxon>Sphingomonadales</taxon>
        <taxon>Sphingosinicellaceae</taxon>
        <taxon>Sphingoaurantiacus</taxon>
    </lineage>
</organism>
<comment type="caution">
    <text evidence="1">The sequence shown here is derived from an EMBL/GenBank/DDBJ whole genome shotgun (WGS) entry which is preliminary data.</text>
</comment>